<keyword evidence="2" id="KW-0812">Transmembrane</keyword>
<dbReference type="Proteomes" id="UP001597414">
    <property type="component" value="Unassembled WGS sequence"/>
</dbReference>
<evidence type="ECO:0000256" key="1">
    <source>
        <dbReference type="ARBA" id="ARBA00006464"/>
    </source>
</evidence>
<dbReference type="InterPro" id="IPR003362">
    <property type="entry name" value="Bact_transf"/>
</dbReference>
<reference evidence="5" key="1">
    <citation type="journal article" date="2019" name="Int. J. Syst. Evol. Microbiol.">
        <title>The Global Catalogue of Microorganisms (GCM) 10K type strain sequencing project: providing services to taxonomists for standard genome sequencing and annotation.</title>
        <authorList>
            <consortium name="The Broad Institute Genomics Platform"/>
            <consortium name="The Broad Institute Genome Sequencing Center for Infectious Disease"/>
            <person name="Wu L."/>
            <person name="Ma J."/>
        </authorList>
    </citation>
    <scope>NUCLEOTIDE SEQUENCE [LARGE SCALE GENOMIC DNA]</scope>
    <source>
        <strain evidence="5">KCTC 19812</strain>
    </source>
</reference>
<comment type="caution">
    <text evidence="4">The sequence shown here is derived from an EMBL/GenBank/DDBJ whole genome shotgun (WGS) entry which is preliminary data.</text>
</comment>
<evidence type="ECO:0000259" key="3">
    <source>
        <dbReference type="Pfam" id="PF02397"/>
    </source>
</evidence>
<evidence type="ECO:0000256" key="2">
    <source>
        <dbReference type="SAM" id="Phobius"/>
    </source>
</evidence>
<gene>
    <name evidence="4" type="ORF">ACFSKV_10805</name>
</gene>
<protein>
    <submittedName>
        <fullName evidence="4">Sugar transferase</fullName>
    </submittedName>
</protein>
<keyword evidence="2" id="KW-1133">Transmembrane helix</keyword>
<dbReference type="PANTHER" id="PTHR30576">
    <property type="entry name" value="COLANIC BIOSYNTHESIS UDP-GLUCOSE LIPID CARRIER TRANSFERASE"/>
    <property type="match status" value="1"/>
</dbReference>
<dbReference type="GO" id="GO:0016740">
    <property type="term" value="F:transferase activity"/>
    <property type="evidence" value="ECO:0007669"/>
    <property type="project" value="UniProtKB-KW"/>
</dbReference>
<dbReference type="Pfam" id="PF02397">
    <property type="entry name" value="Bac_transf"/>
    <property type="match status" value="1"/>
</dbReference>
<dbReference type="EMBL" id="JBHUIV010000016">
    <property type="protein sequence ID" value="MFD2202060.1"/>
    <property type="molecule type" value="Genomic_DNA"/>
</dbReference>
<evidence type="ECO:0000313" key="4">
    <source>
        <dbReference type="EMBL" id="MFD2202060.1"/>
    </source>
</evidence>
<keyword evidence="5" id="KW-1185">Reference proteome</keyword>
<feature type="domain" description="Bacterial sugar transferase" evidence="3">
    <location>
        <begin position="3"/>
        <end position="177"/>
    </location>
</feature>
<proteinExistence type="inferred from homology"/>
<dbReference type="PANTHER" id="PTHR30576:SF8">
    <property type="entry name" value="UNDECAPRENYL-PHOSPHATE GALACTOSE PHOSPHOTRANSFERASE"/>
    <property type="match status" value="1"/>
</dbReference>
<feature type="transmembrane region" description="Helical" evidence="2">
    <location>
        <begin position="12"/>
        <end position="35"/>
    </location>
</feature>
<sequence>MIKRIFDFLVSFLALLVLSPVLLILSVLVALNFGWPVFFTQIRPGYKGRPFKIVKFRTMTNEKDEHGELLSEESRITAFGSWLRSTSLDELPELVNVLKGEMSLVGPRPLLMEYLPLYNEFQKRRMDLKPGITGWAQVNGRNAIAWPEKFKMDIWYIDNQSFLLDLKIIFLTLRKVISREGISHENEVSMPKFKGN</sequence>
<comment type="similarity">
    <text evidence="1">Belongs to the bacterial sugar transferase family.</text>
</comment>
<name>A0ABW5BB56_9BACT</name>
<accession>A0ABW5BB56</accession>
<evidence type="ECO:0000313" key="5">
    <source>
        <dbReference type="Proteomes" id="UP001597414"/>
    </source>
</evidence>
<organism evidence="4 5">
    <name type="scientific">Shivajiella indica</name>
    <dbReference type="NCBI Taxonomy" id="872115"/>
    <lineage>
        <taxon>Bacteria</taxon>
        <taxon>Pseudomonadati</taxon>
        <taxon>Bacteroidota</taxon>
        <taxon>Cytophagia</taxon>
        <taxon>Cytophagales</taxon>
        <taxon>Cyclobacteriaceae</taxon>
        <taxon>Shivajiella</taxon>
    </lineage>
</organism>
<dbReference type="RefSeq" id="WP_380802430.1">
    <property type="nucleotide sequence ID" value="NZ_JBHUIV010000016.1"/>
</dbReference>
<keyword evidence="4" id="KW-0808">Transferase</keyword>
<keyword evidence="2" id="KW-0472">Membrane</keyword>